<organism evidence="1 2">
    <name type="scientific">Ameiurus melas</name>
    <name type="common">Black bullhead</name>
    <name type="synonym">Silurus melas</name>
    <dbReference type="NCBI Taxonomy" id="219545"/>
    <lineage>
        <taxon>Eukaryota</taxon>
        <taxon>Metazoa</taxon>
        <taxon>Chordata</taxon>
        <taxon>Craniata</taxon>
        <taxon>Vertebrata</taxon>
        <taxon>Euteleostomi</taxon>
        <taxon>Actinopterygii</taxon>
        <taxon>Neopterygii</taxon>
        <taxon>Teleostei</taxon>
        <taxon>Ostariophysi</taxon>
        <taxon>Siluriformes</taxon>
        <taxon>Ictaluridae</taxon>
        <taxon>Ameiurus</taxon>
    </lineage>
</organism>
<protein>
    <submittedName>
        <fullName evidence="1">Uncharacterized protein</fullName>
    </submittedName>
</protein>
<proteinExistence type="predicted"/>
<evidence type="ECO:0000313" key="2">
    <source>
        <dbReference type="Proteomes" id="UP000593565"/>
    </source>
</evidence>
<comment type="caution">
    <text evidence="1">The sequence shown here is derived from an EMBL/GenBank/DDBJ whole genome shotgun (WGS) entry which is preliminary data.</text>
</comment>
<accession>A0A7J6A4M9</accession>
<dbReference type="AlphaFoldDB" id="A0A7J6A4M9"/>
<gene>
    <name evidence="1" type="ORF">AMELA_G00204310</name>
</gene>
<keyword evidence="2" id="KW-1185">Reference proteome</keyword>
<sequence>MCVLHLNLMSSPQGVTKTDDSSLGTPLVKKTELCIYKWSKHNEPIACAHLLTLAHDKMKDNCVDYMPPSVPHCTAQVLEGKYLNLEKEWFMDIPESEELYLKGLYWCDKFCTGSVKLNDTQLCVIFCPRIRASCLISQNKEQTVERHGTMGQIM</sequence>
<name>A0A7J6A4M9_AMEME</name>
<evidence type="ECO:0000313" key="1">
    <source>
        <dbReference type="EMBL" id="KAF4077101.1"/>
    </source>
</evidence>
<reference evidence="1 2" key="1">
    <citation type="submission" date="2020-02" db="EMBL/GenBank/DDBJ databases">
        <title>A chromosome-scale genome assembly of the black bullhead catfish (Ameiurus melas).</title>
        <authorList>
            <person name="Wen M."/>
            <person name="Zham M."/>
            <person name="Cabau C."/>
            <person name="Klopp C."/>
            <person name="Donnadieu C."/>
            <person name="Roques C."/>
            <person name="Bouchez O."/>
            <person name="Lampietro C."/>
            <person name="Jouanno E."/>
            <person name="Herpin A."/>
            <person name="Louis A."/>
            <person name="Berthelot C."/>
            <person name="Parey E."/>
            <person name="Roest-Crollius H."/>
            <person name="Braasch I."/>
            <person name="Postlethwait J."/>
            <person name="Robinson-Rechavi M."/>
            <person name="Echchiki A."/>
            <person name="Begum T."/>
            <person name="Montfort J."/>
            <person name="Schartl M."/>
            <person name="Bobe J."/>
            <person name="Guiguen Y."/>
        </authorList>
    </citation>
    <scope>NUCLEOTIDE SEQUENCE [LARGE SCALE GENOMIC DNA]</scope>
    <source>
        <strain evidence="1">M_S1</strain>
        <tissue evidence="1">Blood</tissue>
    </source>
</reference>
<dbReference type="EMBL" id="JAAGNN010000018">
    <property type="protein sequence ID" value="KAF4077101.1"/>
    <property type="molecule type" value="Genomic_DNA"/>
</dbReference>
<dbReference type="Proteomes" id="UP000593565">
    <property type="component" value="Unassembled WGS sequence"/>
</dbReference>